<evidence type="ECO:0000313" key="4">
    <source>
        <dbReference type="EMBL" id="AXK81382.1"/>
    </source>
</evidence>
<accession>A0A345ZWT5</accession>
<dbReference type="Gene3D" id="3.40.50.720">
    <property type="entry name" value="NAD(P)-binding Rossmann-like Domain"/>
    <property type="match status" value="1"/>
</dbReference>
<reference evidence="4 5" key="1">
    <citation type="submission" date="2018-07" db="EMBL/GenBank/DDBJ databases">
        <authorList>
            <person name="Quirk P.G."/>
            <person name="Krulwich T.A."/>
        </authorList>
    </citation>
    <scope>NUCLEOTIDE SEQUENCE [LARGE SCALE GENOMIC DNA]</scope>
    <source>
        <strain evidence="4 5">CC-BB4</strain>
    </source>
</reference>
<dbReference type="CDD" id="cd05374">
    <property type="entry name" value="17beta-HSD-like_SDR_c"/>
    <property type="match status" value="1"/>
</dbReference>
<dbReference type="Proteomes" id="UP000254889">
    <property type="component" value="Chromosome"/>
</dbReference>
<name>A0A345ZWT5_9HYPH</name>
<evidence type="ECO:0000256" key="1">
    <source>
        <dbReference type="ARBA" id="ARBA00006484"/>
    </source>
</evidence>
<dbReference type="InterPro" id="IPR036291">
    <property type="entry name" value="NAD(P)-bd_dom_sf"/>
</dbReference>
<dbReference type="PRINTS" id="PR00081">
    <property type="entry name" value="GDHRDH"/>
</dbReference>
<dbReference type="InterPro" id="IPR051911">
    <property type="entry name" value="SDR_oxidoreductase"/>
</dbReference>
<dbReference type="GO" id="GO:0016491">
    <property type="term" value="F:oxidoreductase activity"/>
    <property type="evidence" value="ECO:0007669"/>
    <property type="project" value="UniProtKB-KW"/>
</dbReference>
<dbReference type="PANTHER" id="PTHR43976:SF16">
    <property type="entry name" value="SHORT-CHAIN DEHYDROGENASE_REDUCTASE FAMILY PROTEIN"/>
    <property type="match status" value="1"/>
</dbReference>
<dbReference type="NCBIfam" id="NF006114">
    <property type="entry name" value="PRK08263.1"/>
    <property type="match status" value="1"/>
</dbReference>
<gene>
    <name evidence="4" type="ORF">DW352_13215</name>
</gene>
<dbReference type="Pfam" id="PF00106">
    <property type="entry name" value="adh_short"/>
    <property type="match status" value="1"/>
</dbReference>
<evidence type="ECO:0000256" key="2">
    <source>
        <dbReference type="ARBA" id="ARBA00023002"/>
    </source>
</evidence>
<dbReference type="EMBL" id="CP031417">
    <property type="protein sequence ID" value="AXK81382.1"/>
    <property type="molecule type" value="Genomic_DNA"/>
</dbReference>
<sequence length="274" mass="28816">MSREKIWFVTGASRGFGRIWSEAALARGDKVVATARNVDDLADLVEAYGDNVLAQSLDVTDRSAVFNTVTAAHRHFGRIDVVISAAGYGYMGAIEELDIDAAKANFETNVFGTLSVIQAVLPILRQQAAGHILTVSSIGGILSFPTGGAYTATKFAVEALSEALAGEVAGLGIKVTIIEPGSFATGFGASVKFASGIDAYDGVRQAIRAGFKPSDQGDPAATAAAILKVVDAEQPPLRLVLGATTIPRFKDAYEQRIKTWKDWENISIAAHGAS</sequence>
<evidence type="ECO:0000313" key="5">
    <source>
        <dbReference type="Proteomes" id="UP000254889"/>
    </source>
</evidence>
<dbReference type="OrthoDB" id="9793825at2"/>
<dbReference type="PROSITE" id="PS00061">
    <property type="entry name" value="ADH_SHORT"/>
    <property type="match status" value="1"/>
</dbReference>
<evidence type="ECO:0000256" key="3">
    <source>
        <dbReference type="RuleBase" id="RU000363"/>
    </source>
</evidence>
<organism evidence="4 5">
    <name type="scientific">Pseudolabrys taiwanensis</name>
    <dbReference type="NCBI Taxonomy" id="331696"/>
    <lineage>
        <taxon>Bacteria</taxon>
        <taxon>Pseudomonadati</taxon>
        <taxon>Pseudomonadota</taxon>
        <taxon>Alphaproteobacteria</taxon>
        <taxon>Hyphomicrobiales</taxon>
        <taxon>Xanthobacteraceae</taxon>
        <taxon>Pseudolabrys</taxon>
    </lineage>
</organism>
<keyword evidence="2" id="KW-0560">Oxidoreductase</keyword>
<protein>
    <submittedName>
        <fullName evidence="4">SDR family NAD(P)-dependent oxidoreductase</fullName>
    </submittedName>
</protein>
<proteinExistence type="inferred from homology"/>
<comment type="similarity">
    <text evidence="1 3">Belongs to the short-chain dehydrogenases/reductases (SDR) family.</text>
</comment>
<keyword evidence="5" id="KW-1185">Reference proteome</keyword>
<dbReference type="RefSeq" id="WP_115691761.1">
    <property type="nucleotide sequence ID" value="NZ_CP031417.1"/>
</dbReference>
<dbReference type="SUPFAM" id="SSF51735">
    <property type="entry name" value="NAD(P)-binding Rossmann-fold domains"/>
    <property type="match status" value="1"/>
</dbReference>
<dbReference type="PANTHER" id="PTHR43976">
    <property type="entry name" value="SHORT CHAIN DEHYDROGENASE"/>
    <property type="match status" value="1"/>
</dbReference>
<dbReference type="AlphaFoldDB" id="A0A345ZWT5"/>
<dbReference type="InterPro" id="IPR002347">
    <property type="entry name" value="SDR_fam"/>
</dbReference>
<dbReference type="KEGG" id="ptaw:DW352_13215"/>
<dbReference type="PRINTS" id="PR00080">
    <property type="entry name" value="SDRFAMILY"/>
</dbReference>
<dbReference type="InterPro" id="IPR020904">
    <property type="entry name" value="Sc_DH/Rdtase_CS"/>
</dbReference>